<reference evidence="1" key="1">
    <citation type="submission" date="2021-01" db="EMBL/GenBank/DDBJ databases">
        <authorList>
            <person name="Corre E."/>
            <person name="Pelletier E."/>
            <person name="Niang G."/>
            <person name="Scheremetjew M."/>
            <person name="Finn R."/>
            <person name="Kale V."/>
            <person name="Holt S."/>
            <person name="Cochrane G."/>
            <person name="Meng A."/>
            <person name="Brown T."/>
            <person name="Cohen L."/>
        </authorList>
    </citation>
    <scope>NUCLEOTIDE SEQUENCE</scope>
    <source>
        <strain evidence="1">OF101</strain>
    </source>
</reference>
<sequence length="167" mass="17463">MDHYAPRLVHGKLCPALALRLGQLQGPSAFAQLAELVHGLSLLPAQSHKSSELALSALAALRRHGAPQGWVEPHTVALVAAALAQLGQVDEQLGDILAACVLGGAAQGGERRTESVGPRGPGGLLHLASEEELQDLQRALKLHQGVPSLIDSSRAIGEELARRGAER</sequence>
<accession>A0A7S1RGU8</accession>
<dbReference type="AlphaFoldDB" id="A0A7S1RGU8"/>
<name>A0A7S1RGU8_ALECA</name>
<proteinExistence type="predicted"/>
<gene>
    <name evidence="1" type="ORF">ACAT0790_LOCUS42945</name>
</gene>
<organism evidence="1">
    <name type="scientific">Alexandrium catenella</name>
    <name type="common">Red tide dinoflagellate</name>
    <name type="synonym">Gonyaulax catenella</name>
    <dbReference type="NCBI Taxonomy" id="2925"/>
    <lineage>
        <taxon>Eukaryota</taxon>
        <taxon>Sar</taxon>
        <taxon>Alveolata</taxon>
        <taxon>Dinophyceae</taxon>
        <taxon>Gonyaulacales</taxon>
        <taxon>Pyrocystaceae</taxon>
        <taxon>Alexandrium</taxon>
    </lineage>
</organism>
<evidence type="ECO:0000313" key="1">
    <source>
        <dbReference type="EMBL" id="CAD9166177.1"/>
    </source>
</evidence>
<protein>
    <submittedName>
        <fullName evidence="1">Uncharacterized protein</fullName>
    </submittedName>
</protein>
<dbReference type="EMBL" id="HBGE01071674">
    <property type="protein sequence ID" value="CAD9166177.1"/>
    <property type="molecule type" value="Transcribed_RNA"/>
</dbReference>